<dbReference type="Proteomes" id="UP001345013">
    <property type="component" value="Unassembled WGS sequence"/>
</dbReference>
<dbReference type="InterPro" id="IPR051531">
    <property type="entry name" value="N-acetyltransferase"/>
</dbReference>
<name>A0ABR0KCM4_9EURO</name>
<comment type="caution">
    <text evidence="2">The sequence shown here is derived from an EMBL/GenBank/DDBJ whole genome shotgun (WGS) entry which is preliminary data.</text>
</comment>
<evidence type="ECO:0000259" key="1">
    <source>
        <dbReference type="Pfam" id="PF13302"/>
    </source>
</evidence>
<evidence type="ECO:0000313" key="3">
    <source>
        <dbReference type="Proteomes" id="UP001345013"/>
    </source>
</evidence>
<reference evidence="2 3" key="1">
    <citation type="submission" date="2023-08" db="EMBL/GenBank/DDBJ databases">
        <title>Black Yeasts Isolated from many extreme environments.</title>
        <authorList>
            <person name="Coleine C."/>
            <person name="Stajich J.E."/>
            <person name="Selbmann L."/>
        </authorList>
    </citation>
    <scope>NUCLEOTIDE SEQUENCE [LARGE SCALE GENOMIC DNA]</scope>
    <source>
        <strain evidence="2 3">CCFEE 5885</strain>
    </source>
</reference>
<dbReference type="PANTHER" id="PTHR43792:SF1">
    <property type="entry name" value="N-ACETYLTRANSFERASE DOMAIN-CONTAINING PROTEIN"/>
    <property type="match status" value="1"/>
</dbReference>
<protein>
    <recommendedName>
        <fullName evidence="1">N-acetyltransferase domain-containing protein</fullName>
    </recommendedName>
</protein>
<dbReference type="SUPFAM" id="SSF55729">
    <property type="entry name" value="Acyl-CoA N-acyltransferases (Nat)"/>
    <property type="match status" value="1"/>
</dbReference>
<proteinExistence type="predicted"/>
<dbReference type="EMBL" id="JAVRRG010000042">
    <property type="protein sequence ID" value="KAK5093518.1"/>
    <property type="molecule type" value="Genomic_DNA"/>
</dbReference>
<dbReference type="InterPro" id="IPR016181">
    <property type="entry name" value="Acyl_CoA_acyltransferase"/>
</dbReference>
<dbReference type="InterPro" id="IPR000182">
    <property type="entry name" value="GNAT_dom"/>
</dbReference>
<organism evidence="2 3">
    <name type="scientific">Lithohypha guttulata</name>
    <dbReference type="NCBI Taxonomy" id="1690604"/>
    <lineage>
        <taxon>Eukaryota</taxon>
        <taxon>Fungi</taxon>
        <taxon>Dikarya</taxon>
        <taxon>Ascomycota</taxon>
        <taxon>Pezizomycotina</taxon>
        <taxon>Eurotiomycetes</taxon>
        <taxon>Chaetothyriomycetidae</taxon>
        <taxon>Chaetothyriales</taxon>
        <taxon>Trichomeriaceae</taxon>
        <taxon>Lithohypha</taxon>
    </lineage>
</organism>
<evidence type="ECO:0000313" key="2">
    <source>
        <dbReference type="EMBL" id="KAK5093518.1"/>
    </source>
</evidence>
<sequence length="214" mass="23742">MPLHEAFSDPEVMRYWSSLPHKDLAQSESWISSMIDSSQNGLTDFIICLRDPSSPDQLTPIGKIGVYSGPPSNEVGFLIAKRHWRKGLAGEAMSHTLEYLFGLKSPVSPNADDSGSKKYVETEARASSPAEQFTGLMWKQAKGEWQYPSITADTDPRNTASIGLLRKAGFVESGYLKRSMQIGGEDGKWVDSLYLRLDRDVWLSRNAGQAARGR</sequence>
<accession>A0ABR0KCM4</accession>
<keyword evidence="3" id="KW-1185">Reference proteome</keyword>
<dbReference type="PANTHER" id="PTHR43792">
    <property type="entry name" value="GNAT FAMILY, PUTATIVE (AFU_ORTHOLOGUE AFUA_3G00765)-RELATED-RELATED"/>
    <property type="match status" value="1"/>
</dbReference>
<dbReference type="Pfam" id="PF13302">
    <property type="entry name" value="Acetyltransf_3"/>
    <property type="match status" value="1"/>
</dbReference>
<dbReference type="Gene3D" id="3.40.630.30">
    <property type="match status" value="1"/>
</dbReference>
<feature type="domain" description="N-acetyltransferase" evidence="1">
    <location>
        <begin position="2"/>
        <end position="171"/>
    </location>
</feature>
<gene>
    <name evidence="2" type="ORF">LTR24_004229</name>
</gene>